<organism evidence="2 3">
    <name type="scientific">Rhizobium johnstonii (strain DSM 114642 / LMG 32736 / 3841)</name>
    <name type="common">Rhizobium leguminosarum bv. viciae</name>
    <dbReference type="NCBI Taxonomy" id="216596"/>
    <lineage>
        <taxon>Bacteria</taxon>
        <taxon>Pseudomonadati</taxon>
        <taxon>Pseudomonadota</taxon>
        <taxon>Alphaproteobacteria</taxon>
        <taxon>Hyphomicrobiales</taxon>
        <taxon>Rhizobiaceae</taxon>
        <taxon>Rhizobium/Agrobacterium group</taxon>
        <taxon>Rhizobium</taxon>
        <taxon>Rhizobium johnstonii</taxon>
    </lineage>
</organism>
<keyword evidence="2" id="KW-0614">Plasmid</keyword>
<dbReference type="KEGG" id="rle:pRL80119"/>
<dbReference type="AlphaFoldDB" id="Q1M9A1"/>
<name>Q1M9A1_RHIJ3</name>
<protein>
    <recommendedName>
        <fullName evidence="1">WGR domain-containing protein</fullName>
    </recommendedName>
</protein>
<dbReference type="HOGENOM" id="CLU_1420440_0_0_5"/>
<dbReference type="InterPro" id="IPR049809">
    <property type="entry name" value="YehF/YfeS-like_WGR"/>
</dbReference>
<accession>Q1M9A1</accession>
<keyword evidence="3" id="KW-1185">Reference proteome</keyword>
<gene>
    <name evidence="2" type="ordered locus">pRL80119</name>
</gene>
<feature type="domain" description="WGR" evidence="1">
    <location>
        <begin position="95"/>
        <end position="188"/>
    </location>
</feature>
<dbReference type="eggNOG" id="COG3831">
    <property type="taxonomic scope" value="Bacteria"/>
</dbReference>
<evidence type="ECO:0000259" key="1">
    <source>
        <dbReference type="PROSITE" id="PS51977"/>
    </source>
</evidence>
<dbReference type="SMART" id="SM00773">
    <property type="entry name" value="WGR"/>
    <property type="match status" value="1"/>
</dbReference>
<dbReference type="Pfam" id="PF05406">
    <property type="entry name" value="WGR"/>
    <property type="match status" value="1"/>
</dbReference>
<dbReference type="Gene3D" id="2.20.140.10">
    <property type="entry name" value="WGR domain"/>
    <property type="match status" value="1"/>
</dbReference>
<dbReference type="PROSITE" id="PS51977">
    <property type="entry name" value="WGR"/>
    <property type="match status" value="1"/>
</dbReference>
<dbReference type="Proteomes" id="UP000006575">
    <property type="component" value="Plasmid pRL8"/>
</dbReference>
<dbReference type="InterPro" id="IPR036930">
    <property type="entry name" value="WGR_dom_sf"/>
</dbReference>
<dbReference type="EMBL" id="AM236082">
    <property type="protein sequence ID" value="CAK02920.1"/>
    <property type="molecule type" value="Genomic_DNA"/>
</dbReference>
<geneLocation type="plasmid" evidence="2 3">
    <name>pRL8</name>
</geneLocation>
<dbReference type="SUPFAM" id="SSF142921">
    <property type="entry name" value="WGR domain-like"/>
    <property type="match status" value="1"/>
</dbReference>
<reference evidence="2 3" key="1">
    <citation type="journal article" date="2006" name="Genome Biol.">
        <title>The genome of Rhizobium leguminosarum has recognizable core and accessory components.</title>
        <authorList>
            <person name="Young J.W."/>
            <person name="Crossman L.C."/>
            <person name="Johnston A.W.B."/>
            <person name="Thomson N.R."/>
            <person name="Ghazoui Z.F."/>
            <person name="Hull K.H."/>
            <person name="Wexler M."/>
            <person name="Curson A.R.J."/>
            <person name="Todd J.D."/>
            <person name="Poole P.S."/>
            <person name="Mauchline T.H."/>
            <person name="East A.K."/>
            <person name="Quail M.A."/>
            <person name="Churcher C."/>
            <person name="Arrowsmith C."/>
            <person name="Cherevach A."/>
            <person name="Chillingworth T."/>
            <person name="Clarke K."/>
            <person name="Cronin A."/>
            <person name="Davis P."/>
            <person name="Fraser A."/>
            <person name="Hance Z."/>
            <person name="Hauser H."/>
            <person name="Jagels K."/>
            <person name="Moule S."/>
            <person name="Mungall K."/>
            <person name="Norbertczak H."/>
            <person name="Rabbinowitsch E."/>
            <person name="Sanders M."/>
            <person name="Simmonds M."/>
            <person name="Whitehead S."/>
            <person name="Parkhill J."/>
        </authorList>
    </citation>
    <scope>NUCLEOTIDE SEQUENCE [LARGE SCALE GENOMIC DNA]</scope>
    <source>
        <strain evidence="3">DSM 114642 / LMG 32736 / 3841</strain>
    </source>
</reference>
<proteinExistence type="predicted"/>
<dbReference type="InterPro" id="IPR008893">
    <property type="entry name" value="WGR_domain"/>
</dbReference>
<evidence type="ECO:0000313" key="2">
    <source>
        <dbReference type="EMBL" id="CAK02920.1"/>
    </source>
</evidence>
<dbReference type="EnsemblBacteria" id="CAK02920">
    <property type="protein sequence ID" value="CAK02920"/>
    <property type="gene ID" value="pRL80119"/>
</dbReference>
<dbReference type="CDD" id="cd07996">
    <property type="entry name" value="WGR_MMR_like"/>
    <property type="match status" value="1"/>
</dbReference>
<evidence type="ECO:0000313" key="3">
    <source>
        <dbReference type="Proteomes" id="UP000006575"/>
    </source>
</evidence>
<sequence length="200" mass="23053">MKLLVRSLLMPTRRGNIMVRISSAISGTDQCRGDREKIVTEMGEDRLRASFAVANRAVRRRRIAQDLTFRTLHQIESITRNRFIIVVGPRTPYARFSVMIAQPYQLYVERKDRAKNMARYYAMSIEANLFGELCLTRRWGRIGSKGQTLTHHFEREQDAVALFLDLTRQKRARGYRTRSAATRESDSCAPSTVIELGAIR</sequence>